<dbReference type="AlphaFoldDB" id="A0A382SLC6"/>
<protein>
    <submittedName>
        <fullName evidence="1">Uncharacterized protein</fullName>
    </submittedName>
</protein>
<proteinExistence type="predicted"/>
<dbReference type="EMBL" id="UINC01129745">
    <property type="protein sequence ID" value="SVD10342.1"/>
    <property type="molecule type" value="Genomic_DNA"/>
</dbReference>
<sequence length="47" mass="5333">MSTCKIASGIHYADIPALLVVHGVRPFFKYTTPEKSFVTLNKMVRHK</sequence>
<name>A0A382SLC6_9ZZZZ</name>
<evidence type="ECO:0000313" key="1">
    <source>
        <dbReference type="EMBL" id="SVD10342.1"/>
    </source>
</evidence>
<reference evidence="1" key="1">
    <citation type="submission" date="2018-05" db="EMBL/GenBank/DDBJ databases">
        <authorList>
            <person name="Lanie J.A."/>
            <person name="Ng W.-L."/>
            <person name="Kazmierczak K.M."/>
            <person name="Andrzejewski T.M."/>
            <person name="Davidsen T.M."/>
            <person name="Wayne K.J."/>
            <person name="Tettelin H."/>
            <person name="Glass J.I."/>
            <person name="Rusch D."/>
            <person name="Podicherti R."/>
            <person name="Tsui H.-C.T."/>
            <person name="Winkler M.E."/>
        </authorList>
    </citation>
    <scope>NUCLEOTIDE SEQUENCE</scope>
</reference>
<accession>A0A382SLC6</accession>
<organism evidence="1">
    <name type="scientific">marine metagenome</name>
    <dbReference type="NCBI Taxonomy" id="408172"/>
    <lineage>
        <taxon>unclassified sequences</taxon>
        <taxon>metagenomes</taxon>
        <taxon>ecological metagenomes</taxon>
    </lineage>
</organism>
<gene>
    <name evidence="1" type="ORF">METZ01_LOCUS363196</name>
</gene>